<keyword evidence="3" id="KW-0408">Iron</keyword>
<dbReference type="GO" id="GO:0006979">
    <property type="term" value="P:response to oxidative stress"/>
    <property type="evidence" value="ECO:0007669"/>
    <property type="project" value="InterPro"/>
</dbReference>
<protein>
    <recommendedName>
        <fullName evidence="1">Redox-sensitive transcriptional activator SoxR</fullName>
    </recommendedName>
</protein>
<keyword evidence="2" id="KW-0001">2Fe-2S</keyword>
<dbReference type="EMBL" id="UGYO01000002">
    <property type="protein sequence ID" value="SUJ14214.1"/>
    <property type="molecule type" value="Genomic_DNA"/>
</dbReference>
<dbReference type="Proteomes" id="UP000254069">
    <property type="component" value="Unassembled WGS sequence"/>
</dbReference>
<name>A0A380C7A1_9GAMM</name>
<dbReference type="GO" id="GO:0046872">
    <property type="term" value="F:metal ion binding"/>
    <property type="evidence" value="ECO:0007669"/>
    <property type="project" value="UniProtKB-KW"/>
</dbReference>
<dbReference type="AlphaFoldDB" id="A0A380C7A1"/>
<dbReference type="InterPro" id="IPR009061">
    <property type="entry name" value="DNA-bd_dom_put_sf"/>
</dbReference>
<dbReference type="GO" id="GO:0051537">
    <property type="term" value="F:2 iron, 2 sulfur cluster binding"/>
    <property type="evidence" value="ECO:0007669"/>
    <property type="project" value="UniProtKB-KW"/>
</dbReference>
<evidence type="ECO:0000256" key="5">
    <source>
        <dbReference type="ARBA" id="ARBA00023125"/>
    </source>
</evidence>
<dbReference type="CDD" id="cd01110">
    <property type="entry name" value="HTH_SoxR"/>
    <property type="match status" value="1"/>
</dbReference>
<evidence type="ECO:0000259" key="6">
    <source>
        <dbReference type="PROSITE" id="PS50937"/>
    </source>
</evidence>
<dbReference type="InterPro" id="IPR000551">
    <property type="entry name" value="MerR-type_HTH_dom"/>
</dbReference>
<proteinExistence type="predicted"/>
<sequence length="161" mass="17562">MNTKFTAEPENDDEGASRGALTIGQVAKRSGVPVSTIHFYESKGLISSQRSSGNQRRFPSTVLRLIAIIKVAQRTGVPLEEIKQALAKYGTNAKLTAAQWRTISAELRASLDERIKKLTRLRDELDSCIGCGCLSLAECPLRNPDDVLGQEGAGPRILERP</sequence>
<dbReference type="InterPro" id="IPR047057">
    <property type="entry name" value="MerR_fam"/>
</dbReference>
<dbReference type="PANTHER" id="PTHR30204">
    <property type="entry name" value="REDOX-CYCLING DRUG-SENSING TRANSCRIPTIONAL ACTIVATOR SOXR"/>
    <property type="match status" value="1"/>
</dbReference>
<dbReference type="GO" id="GO:0003677">
    <property type="term" value="F:DNA binding"/>
    <property type="evidence" value="ECO:0007669"/>
    <property type="project" value="UniProtKB-KW"/>
</dbReference>
<evidence type="ECO:0000256" key="3">
    <source>
        <dbReference type="ARBA" id="ARBA00023004"/>
    </source>
</evidence>
<keyword evidence="5" id="KW-0238">DNA-binding</keyword>
<dbReference type="GO" id="GO:0003700">
    <property type="term" value="F:DNA-binding transcription factor activity"/>
    <property type="evidence" value="ECO:0007669"/>
    <property type="project" value="InterPro"/>
</dbReference>
<dbReference type="SMART" id="SM00422">
    <property type="entry name" value="HTH_MERR"/>
    <property type="match status" value="1"/>
</dbReference>
<evidence type="ECO:0000313" key="7">
    <source>
        <dbReference type="EMBL" id="SUJ14214.1"/>
    </source>
</evidence>
<feature type="domain" description="HTH merR-type" evidence="6">
    <location>
        <begin position="20"/>
        <end position="88"/>
    </location>
</feature>
<dbReference type="PROSITE" id="PS50937">
    <property type="entry name" value="HTH_MERR_2"/>
    <property type="match status" value="1"/>
</dbReference>
<dbReference type="PANTHER" id="PTHR30204:SF0">
    <property type="entry name" value="REDOX-SENSITIVE TRANSCRIPTIONAL ACTIVATOR SOXR"/>
    <property type="match status" value="1"/>
</dbReference>
<dbReference type="Gene3D" id="1.10.1660.10">
    <property type="match status" value="1"/>
</dbReference>
<evidence type="ECO:0000256" key="2">
    <source>
        <dbReference type="ARBA" id="ARBA00022714"/>
    </source>
</evidence>
<evidence type="ECO:0000256" key="1">
    <source>
        <dbReference type="ARBA" id="ARBA00014474"/>
    </source>
</evidence>
<organism evidence="7 8">
    <name type="scientific">Shewanella algae</name>
    <dbReference type="NCBI Taxonomy" id="38313"/>
    <lineage>
        <taxon>Bacteria</taxon>
        <taxon>Pseudomonadati</taxon>
        <taxon>Pseudomonadota</taxon>
        <taxon>Gammaproteobacteria</taxon>
        <taxon>Alteromonadales</taxon>
        <taxon>Shewanellaceae</taxon>
        <taxon>Shewanella</taxon>
    </lineage>
</organism>
<keyword evidence="4" id="KW-0411">Iron-sulfur</keyword>
<accession>A0A380C7A1</accession>
<reference evidence="7 8" key="1">
    <citation type="submission" date="2018-06" db="EMBL/GenBank/DDBJ databases">
        <authorList>
            <consortium name="Pathogen Informatics"/>
            <person name="Doyle S."/>
        </authorList>
    </citation>
    <scope>NUCLEOTIDE SEQUENCE [LARGE SCALE GENOMIC DNA]</scope>
    <source>
        <strain evidence="7 8">NCTC10738</strain>
    </source>
</reference>
<dbReference type="InterPro" id="IPR010211">
    <property type="entry name" value="Redox-sen_tscrpt-act_SoxR"/>
</dbReference>
<keyword evidence="2" id="KW-0479">Metal-binding</keyword>
<dbReference type="SUPFAM" id="SSF46955">
    <property type="entry name" value="Putative DNA-binding domain"/>
    <property type="match status" value="1"/>
</dbReference>
<dbReference type="Pfam" id="PF13411">
    <property type="entry name" value="MerR_1"/>
    <property type="match status" value="1"/>
</dbReference>
<evidence type="ECO:0000313" key="8">
    <source>
        <dbReference type="Proteomes" id="UP000254069"/>
    </source>
</evidence>
<gene>
    <name evidence="7" type="primary">soxR</name>
    <name evidence="7" type="ORF">NCTC10738_04527</name>
</gene>
<evidence type="ECO:0000256" key="4">
    <source>
        <dbReference type="ARBA" id="ARBA00023014"/>
    </source>
</evidence>
<dbReference type="PRINTS" id="PR00040">
    <property type="entry name" value="HTHMERR"/>
</dbReference>
<keyword evidence="8" id="KW-1185">Reference proteome</keyword>
<dbReference type="RefSeq" id="WP_051472593.1">
    <property type="nucleotide sequence ID" value="NZ_AP024609.1"/>
</dbReference>
<dbReference type="NCBIfam" id="TIGR01950">
    <property type="entry name" value="SoxR"/>
    <property type="match status" value="1"/>
</dbReference>